<dbReference type="AlphaFoldDB" id="A0A937FH26"/>
<gene>
    <name evidence="4" type="ORF">JK634_09975</name>
</gene>
<dbReference type="PANTHER" id="PTHR10509:SF14">
    <property type="entry name" value="CAFFEOYL-COA O-METHYLTRANSFERASE 3-RELATED"/>
    <property type="match status" value="1"/>
</dbReference>
<dbReference type="EMBL" id="JAESWA010000022">
    <property type="protein sequence ID" value="MBL4932132.1"/>
    <property type="molecule type" value="Genomic_DNA"/>
</dbReference>
<reference evidence="4" key="1">
    <citation type="submission" date="2021-01" db="EMBL/GenBank/DDBJ databases">
        <title>Genome public.</title>
        <authorList>
            <person name="Liu C."/>
            <person name="Sun Q."/>
        </authorList>
    </citation>
    <scope>NUCLEOTIDE SEQUENCE</scope>
    <source>
        <strain evidence="4">YIM B02565</strain>
    </source>
</reference>
<dbReference type="Pfam" id="PF01596">
    <property type="entry name" value="Methyltransf_3"/>
    <property type="match status" value="1"/>
</dbReference>
<proteinExistence type="predicted"/>
<dbReference type="Gene3D" id="3.40.50.150">
    <property type="entry name" value="Vaccinia Virus protein VP39"/>
    <property type="match status" value="1"/>
</dbReference>
<keyword evidence="1" id="KW-0489">Methyltransferase</keyword>
<keyword evidence="2" id="KW-0808">Transferase</keyword>
<dbReference type="InterPro" id="IPR002935">
    <property type="entry name" value="SAM_O-MeTrfase"/>
</dbReference>
<dbReference type="RefSeq" id="WP_202767506.1">
    <property type="nucleotide sequence ID" value="NZ_JAESWA010000022.1"/>
</dbReference>
<evidence type="ECO:0000313" key="5">
    <source>
        <dbReference type="Proteomes" id="UP000623681"/>
    </source>
</evidence>
<evidence type="ECO:0000256" key="2">
    <source>
        <dbReference type="ARBA" id="ARBA00022679"/>
    </source>
</evidence>
<evidence type="ECO:0000313" key="4">
    <source>
        <dbReference type="EMBL" id="MBL4932132.1"/>
    </source>
</evidence>
<dbReference type="InterPro" id="IPR050362">
    <property type="entry name" value="Cation-dep_OMT"/>
</dbReference>
<dbReference type="PROSITE" id="PS51682">
    <property type="entry name" value="SAM_OMT_I"/>
    <property type="match status" value="1"/>
</dbReference>
<dbReference type="SUPFAM" id="SSF53335">
    <property type="entry name" value="S-adenosyl-L-methionine-dependent methyltransferases"/>
    <property type="match status" value="1"/>
</dbReference>
<evidence type="ECO:0000256" key="1">
    <source>
        <dbReference type="ARBA" id="ARBA00022603"/>
    </source>
</evidence>
<dbReference type="GO" id="GO:0008757">
    <property type="term" value="F:S-adenosylmethionine-dependent methyltransferase activity"/>
    <property type="evidence" value="ECO:0007669"/>
    <property type="project" value="TreeGrafter"/>
</dbReference>
<comment type="caution">
    <text evidence="4">The sequence shown here is derived from an EMBL/GenBank/DDBJ whole genome shotgun (WGS) entry which is preliminary data.</text>
</comment>
<protein>
    <submittedName>
        <fullName evidence="4">O-methyltransferase</fullName>
    </submittedName>
</protein>
<sequence length="208" mass="23441">MGEITKYIEKFLTYDNLQLKEIVKQDEKRNDIQPYVGPQVGKLLGLLIRAINAKKVLEFGTCLGYSTVWLAQALKETGGKLISIEYNTELYETTKKNIESAGLSDVVELQLGDANKIINNLEEDNVFDIILQDSDKVLYTTMLEKCIKLTRKNGLIIADDVLFKPMGIPEKFSMPVHEYVQKVFADDRLYTTILPIGDGVAISTKLCD</sequence>
<evidence type="ECO:0000256" key="3">
    <source>
        <dbReference type="ARBA" id="ARBA00022691"/>
    </source>
</evidence>
<dbReference type="InterPro" id="IPR029063">
    <property type="entry name" value="SAM-dependent_MTases_sf"/>
</dbReference>
<organism evidence="4 5">
    <name type="scientific">Clostridium paridis</name>
    <dbReference type="NCBI Taxonomy" id="2803863"/>
    <lineage>
        <taxon>Bacteria</taxon>
        <taxon>Bacillati</taxon>
        <taxon>Bacillota</taxon>
        <taxon>Clostridia</taxon>
        <taxon>Eubacteriales</taxon>
        <taxon>Clostridiaceae</taxon>
        <taxon>Clostridium</taxon>
    </lineage>
</organism>
<dbReference type="Proteomes" id="UP000623681">
    <property type="component" value="Unassembled WGS sequence"/>
</dbReference>
<keyword evidence="3" id="KW-0949">S-adenosyl-L-methionine</keyword>
<accession>A0A937FH26</accession>
<name>A0A937FH26_9CLOT</name>
<dbReference type="GO" id="GO:0032259">
    <property type="term" value="P:methylation"/>
    <property type="evidence" value="ECO:0007669"/>
    <property type="project" value="UniProtKB-KW"/>
</dbReference>
<dbReference type="PANTHER" id="PTHR10509">
    <property type="entry name" value="O-METHYLTRANSFERASE-RELATED"/>
    <property type="match status" value="1"/>
</dbReference>
<dbReference type="GO" id="GO:0008171">
    <property type="term" value="F:O-methyltransferase activity"/>
    <property type="evidence" value="ECO:0007669"/>
    <property type="project" value="InterPro"/>
</dbReference>
<keyword evidence="5" id="KW-1185">Reference proteome</keyword>